<evidence type="ECO:0000313" key="1">
    <source>
        <dbReference type="EMBL" id="GAA5225963.1"/>
    </source>
</evidence>
<dbReference type="RefSeq" id="WP_210100718.1">
    <property type="nucleotide sequence ID" value="NZ_BAABLK010000008.1"/>
</dbReference>
<proteinExistence type="predicted"/>
<reference evidence="2" key="1">
    <citation type="journal article" date="2019" name="Int. J. Syst. Evol. Microbiol.">
        <title>The Global Catalogue of Microorganisms (GCM) 10K type strain sequencing project: providing services to taxonomists for standard genome sequencing and annotation.</title>
        <authorList>
            <consortium name="The Broad Institute Genomics Platform"/>
            <consortium name="The Broad Institute Genome Sequencing Center for Infectious Disease"/>
            <person name="Wu L."/>
            <person name="Ma J."/>
        </authorList>
    </citation>
    <scope>NUCLEOTIDE SEQUENCE [LARGE SCALE GENOMIC DNA]</scope>
    <source>
        <strain evidence="2">JCM 18952</strain>
    </source>
</reference>
<comment type="caution">
    <text evidence="1">The sequence shown here is derived from an EMBL/GenBank/DDBJ whole genome shotgun (WGS) entry which is preliminary data.</text>
</comment>
<dbReference type="Proteomes" id="UP001501257">
    <property type="component" value="Unassembled WGS sequence"/>
</dbReference>
<gene>
    <name evidence="1" type="ORF">GCM10025778_04930</name>
</gene>
<accession>A0ABP9TIL7</accession>
<name>A0ABP9TIL7_9MICC</name>
<protein>
    <submittedName>
        <fullName evidence="1">Uncharacterized protein</fullName>
    </submittedName>
</protein>
<sequence length="70" mass="7317">MHQLDLIHAAAEDVASARILLNERIEALQDIMATALAHAVPGPDVAYDAQSAQLTGSGAPLGRREKNTAA</sequence>
<evidence type="ECO:0000313" key="2">
    <source>
        <dbReference type="Proteomes" id="UP001501257"/>
    </source>
</evidence>
<organism evidence="1 2">
    <name type="scientific">Paeniglutamicibacter antarcticus</name>
    <dbReference type="NCBI Taxonomy" id="494023"/>
    <lineage>
        <taxon>Bacteria</taxon>
        <taxon>Bacillati</taxon>
        <taxon>Actinomycetota</taxon>
        <taxon>Actinomycetes</taxon>
        <taxon>Micrococcales</taxon>
        <taxon>Micrococcaceae</taxon>
        <taxon>Paeniglutamicibacter</taxon>
    </lineage>
</organism>
<dbReference type="EMBL" id="BAABLK010000008">
    <property type="protein sequence ID" value="GAA5225963.1"/>
    <property type="molecule type" value="Genomic_DNA"/>
</dbReference>
<keyword evidence="2" id="KW-1185">Reference proteome</keyword>